<dbReference type="FunFam" id="1.10.10.10:FF:000001">
    <property type="entry name" value="LysR family transcriptional regulator"/>
    <property type="match status" value="1"/>
</dbReference>
<keyword evidence="4" id="KW-0804">Transcription</keyword>
<organism evidence="6 7">
    <name type="scientific">Selenihalanaerobacter shriftii</name>
    <dbReference type="NCBI Taxonomy" id="142842"/>
    <lineage>
        <taxon>Bacteria</taxon>
        <taxon>Bacillati</taxon>
        <taxon>Bacillota</taxon>
        <taxon>Clostridia</taxon>
        <taxon>Halanaerobiales</taxon>
        <taxon>Halobacteroidaceae</taxon>
        <taxon>Selenihalanaerobacter</taxon>
    </lineage>
</organism>
<evidence type="ECO:0000313" key="7">
    <source>
        <dbReference type="Proteomes" id="UP000190625"/>
    </source>
</evidence>
<dbReference type="CDD" id="cd08420">
    <property type="entry name" value="PBP2_CysL_like"/>
    <property type="match status" value="1"/>
</dbReference>
<evidence type="ECO:0000259" key="5">
    <source>
        <dbReference type="PROSITE" id="PS50931"/>
    </source>
</evidence>
<dbReference type="SUPFAM" id="SSF46785">
    <property type="entry name" value="Winged helix' DNA-binding domain"/>
    <property type="match status" value="1"/>
</dbReference>
<dbReference type="GO" id="GO:0000976">
    <property type="term" value="F:transcription cis-regulatory region binding"/>
    <property type="evidence" value="ECO:0007669"/>
    <property type="project" value="TreeGrafter"/>
</dbReference>
<dbReference type="SUPFAM" id="SSF53850">
    <property type="entry name" value="Periplasmic binding protein-like II"/>
    <property type="match status" value="1"/>
</dbReference>
<name>A0A1T4JU76_9FIRM</name>
<dbReference type="InterPro" id="IPR005119">
    <property type="entry name" value="LysR_subst-bd"/>
</dbReference>
<dbReference type="GO" id="GO:0003700">
    <property type="term" value="F:DNA-binding transcription factor activity"/>
    <property type="evidence" value="ECO:0007669"/>
    <property type="project" value="InterPro"/>
</dbReference>
<dbReference type="PANTHER" id="PTHR30126">
    <property type="entry name" value="HTH-TYPE TRANSCRIPTIONAL REGULATOR"/>
    <property type="match status" value="1"/>
</dbReference>
<accession>A0A1T4JU76</accession>
<feature type="domain" description="HTH lysR-type" evidence="5">
    <location>
        <begin position="1"/>
        <end position="58"/>
    </location>
</feature>
<dbReference type="PRINTS" id="PR00039">
    <property type="entry name" value="HTHLYSR"/>
</dbReference>
<dbReference type="STRING" id="142842.SAMN02745118_00412"/>
<dbReference type="InterPro" id="IPR000847">
    <property type="entry name" value="LysR_HTH_N"/>
</dbReference>
<keyword evidence="7" id="KW-1185">Reference proteome</keyword>
<evidence type="ECO:0000256" key="2">
    <source>
        <dbReference type="ARBA" id="ARBA00023015"/>
    </source>
</evidence>
<gene>
    <name evidence="6" type="ORF">SAMN02745118_00412</name>
</gene>
<comment type="similarity">
    <text evidence="1">Belongs to the LysR transcriptional regulatory family.</text>
</comment>
<proteinExistence type="inferred from homology"/>
<dbReference type="InterPro" id="IPR036388">
    <property type="entry name" value="WH-like_DNA-bd_sf"/>
</dbReference>
<evidence type="ECO:0000256" key="1">
    <source>
        <dbReference type="ARBA" id="ARBA00009437"/>
    </source>
</evidence>
<dbReference type="PANTHER" id="PTHR30126:SF39">
    <property type="entry name" value="HTH-TYPE TRANSCRIPTIONAL REGULATOR CYSL"/>
    <property type="match status" value="1"/>
</dbReference>
<keyword evidence="3" id="KW-0238">DNA-binding</keyword>
<dbReference type="NCBIfam" id="NF040786">
    <property type="entry name" value="LysR_Sec_metab"/>
    <property type="match status" value="1"/>
</dbReference>
<dbReference type="PROSITE" id="PS50931">
    <property type="entry name" value="HTH_LYSR"/>
    <property type="match status" value="1"/>
</dbReference>
<dbReference type="AlphaFoldDB" id="A0A1T4JU76"/>
<dbReference type="Proteomes" id="UP000190625">
    <property type="component" value="Unassembled WGS sequence"/>
</dbReference>
<dbReference type="Gene3D" id="3.40.190.290">
    <property type="match status" value="1"/>
</dbReference>
<sequence>MTLRALEIFITVCETGSMSAAARKLYMTQPAISQTILGLEDKLNVRLFDRIKKRLILTHAGEIFLRYSKRIVNLINEAENAMTDIANLKLGQLRIGASMTIGTYLLPDIISAFNKKHQDVELPFIIDNTKIIRKMILNNEIDIAFIEGPINSNDIIIEPFFDDELYLVCSIRHEWANKDSISSEKIRNESFIMREKGSGTREVIENTLKQFNLSYEIKHVLNNIDAIKKAIEANMGISILPKIAIKKEIVEGKLAKIKLDNIKFKRKFKIIYHKDKYHSPLFNKFIDYIKSSTQNFK</sequence>
<evidence type="ECO:0000256" key="4">
    <source>
        <dbReference type="ARBA" id="ARBA00023163"/>
    </source>
</evidence>
<protein>
    <submittedName>
        <fullName evidence="6">Transcriptional regulator</fullName>
    </submittedName>
</protein>
<keyword evidence="2" id="KW-0805">Transcription regulation</keyword>
<dbReference type="InterPro" id="IPR036390">
    <property type="entry name" value="WH_DNA-bd_sf"/>
</dbReference>
<dbReference type="InterPro" id="IPR047788">
    <property type="entry name" value="LysR-like_Sec_metab"/>
</dbReference>
<dbReference type="RefSeq" id="WP_078808932.1">
    <property type="nucleotide sequence ID" value="NZ_FUWM01000004.1"/>
</dbReference>
<dbReference type="Gene3D" id="1.10.10.10">
    <property type="entry name" value="Winged helix-like DNA-binding domain superfamily/Winged helix DNA-binding domain"/>
    <property type="match status" value="1"/>
</dbReference>
<dbReference type="Pfam" id="PF00126">
    <property type="entry name" value="HTH_1"/>
    <property type="match status" value="1"/>
</dbReference>
<evidence type="ECO:0000313" key="6">
    <source>
        <dbReference type="EMBL" id="SJZ33665.1"/>
    </source>
</evidence>
<reference evidence="7" key="1">
    <citation type="submission" date="2017-02" db="EMBL/GenBank/DDBJ databases">
        <authorList>
            <person name="Varghese N."/>
            <person name="Submissions S."/>
        </authorList>
    </citation>
    <scope>NUCLEOTIDE SEQUENCE [LARGE SCALE GENOMIC DNA]</scope>
    <source>
        <strain evidence="7">ATCC BAA-73</strain>
    </source>
</reference>
<dbReference type="EMBL" id="FUWM01000004">
    <property type="protein sequence ID" value="SJZ33665.1"/>
    <property type="molecule type" value="Genomic_DNA"/>
</dbReference>
<evidence type="ECO:0000256" key="3">
    <source>
        <dbReference type="ARBA" id="ARBA00023125"/>
    </source>
</evidence>
<dbReference type="Pfam" id="PF03466">
    <property type="entry name" value="LysR_substrate"/>
    <property type="match status" value="1"/>
</dbReference>
<dbReference type="OrthoDB" id="9785745at2"/>